<evidence type="ECO:0000313" key="1">
    <source>
        <dbReference type="EMBL" id="KAH7669353.1"/>
    </source>
</evidence>
<dbReference type="EMBL" id="CM037021">
    <property type="protein sequence ID" value="KAH7669353.1"/>
    <property type="molecule type" value="Genomic_DNA"/>
</dbReference>
<accession>A0ACB7V7D4</accession>
<sequence length="197" mass="22929">MPIANNPSIPDMQQLHHHHPPHHHPNNHQQNQEEDLLYWDDLHLTDIIEGFDDLFPIQTVPPPMEVVQPKQQQQQQPHSMMEKKMLPADQVLVLSKQASVLPSVAKEMDIGVSSESETRPLVVPNRRGCIRGVPWTEAEHRLFLEGLEMYGRSEWRKIARDFVKTRTITQVSTHAKKFFGRMRSKRKKRPSVYDIIS</sequence>
<reference evidence="2" key="1">
    <citation type="journal article" date="2022" name="Nat. Commun.">
        <title>Chromosome evolution and the genetic basis of agronomically important traits in greater yam.</title>
        <authorList>
            <person name="Bredeson J.V."/>
            <person name="Lyons J.B."/>
            <person name="Oniyinde I.O."/>
            <person name="Okereke N.R."/>
            <person name="Kolade O."/>
            <person name="Nnabue I."/>
            <person name="Nwadili C.O."/>
            <person name="Hribova E."/>
            <person name="Parker M."/>
            <person name="Nwogha J."/>
            <person name="Shu S."/>
            <person name="Carlson J."/>
            <person name="Kariba R."/>
            <person name="Muthemba S."/>
            <person name="Knop K."/>
            <person name="Barton G.J."/>
            <person name="Sherwood A.V."/>
            <person name="Lopez-Montes A."/>
            <person name="Asiedu R."/>
            <person name="Jamnadass R."/>
            <person name="Muchugi A."/>
            <person name="Goodstein D."/>
            <person name="Egesi C.N."/>
            <person name="Featherston J."/>
            <person name="Asfaw A."/>
            <person name="Simpson G.G."/>
            <person name="Dolezel J."/>
            <person name="Hendre P.S."/>
            <person name="Van Deynze A."/>
            <person name="Kumar P.L."/>
            <person name="Obidiegwu J.E."/>
            <person name="Bhattacharjee R."/>
            <person name="Rokhsar D.S."/>
        </authorList>
    </citation>
    <scope>NUCLEOTIDE SEQUENCE [LARGE SCALE GENOMIC DNA]</scope>
    <source>
        <strain evidence="2">cv. TDa95/00328</strain>
    </source>
</reference>
<name>A0ACB7V7D4_DIOAL</name>
<organism evidence="1 2">
    <name type="scientific">Dioscorea alata</name>
    <name type="common">Purple yam</name>
    <dbReference type="NCBI Taxonomy" id="55571"/>
    <lineage>
        <taxon>Eukaryota</taxon>
        <taxon>Viridiplantae</taxon>
        <taxon>Streptophyta</taxon>
        <taxon>Embryophyta</taxon>
        <taxon>Tracheophyta</taxon>
        <taxon>Spermatophyta</taxon>
        <taxon>Magnoliopsida</taxon>
        <taxon>Liliopsida</taxon>
        <taxon>Dioscoreales</taxon>
        <taxon>Dioscoreaceae</taxon>
        <taxon>Dioscorea</taxon>
    </lineage>
</organism>
<comment type="caution">
    <text evidence="1">The sequence shown here is derived from an EMBL/GenBank/DDBJ whole genome shotgun (WGS) entry which is preliminary data.</text>
</comment>
<feature type="non-terminal residue" evidence="1">
    <location>
        <position position="197"/>
    </location>
</feature>
<protein>
    <submittedName>
        <fullName evidence="1">Myb domain plants domain-containing protein</fullName>
    </submittedName>
</protein>
<gene>
    <name evidence="1" type="ORF">IHE45_11G071900</name>
</gene>
<proteinExistence type="predicted"/>
<evidence type="ECO:0000313" key="2">
    <source>
        <dbReference type="Proteomes" id="UP000827976"/>
    </source>
</evidence>
<keyword evidence="2" id="KW-1185">Reference proteome</keyword>
<dbReference type="Proteomes" id="UP000827976">
    <property type="component" value="Chromosome 11"/>
</dbReference>